<evidence type="ECO:0000313" key="1">
    <source>
        <dbReference type="EMBL" id="MBI5248691.1"/>
    </source>
</evidence>
<dbReference type="AlphaFoldDB" id="A0A9D6UYE5"/>
<accession>A0A9D6UYE5</accession>
<dbReference type="Gene3D" id="3.40.50.450">
    <property type="match status" value="1"/>
</dbReference>
<evidence type="ECO:0008006" key="3">
    <source>
        <dbReference type="Google" id="ProtNLM"/>
    </source>
</evidence>
<proteinExistence type="predicted"/>
<comment type="caution">
    <text evidence="1">The sequence shown here is derived from an EMBL/GenBank/DDBJ whole genome shotgun (WGS) entry which is preliminary data.</text>
</comment>
<organism evidence="1 2">
    <name type="scientific">Desulfomonile tiedjei</name>
    <dbReference type="NCBI Taxonomy" id="2358"/>
    <lineage>
        <taxon>Bacteria</taxon>
        <taxon>Pseudomonadati</taxon>
        <taxon>Thermodesulfobacteriota</taxon>
        <taxon>Desulfomonilia</taxon>
        <taxon>Desulfomonilales</taxon>
        <taxon>Desulfomonilaceae</taxon>
        <taxon>Desulfomonile</taxon>
    </lineage>
</organism>
<protein>
    <recommendedName>
        <fullName evidence="3">Nucleoside 2-deoxyribosyltransferase</fullName>
    </recommendedName>
</protein>
<gene>
    <name evidence="1" type="ORF">HY912_04285</name>
</gene>
<name>A0A9D6UYE5_9BACT</name>
<dbReference type="Proteomes" id="UP000807825">
    <property type="component" value="Unassembled WGS sequence"/>
</dbReference>
<evidence type="ECO:0000313" key="2">
    <source>
        <dbReference type="Proteomes" id="UP000807825"/>
    </source>
</evidence>
<reference evidence="1" key="1">
    <citation type="submission" date="2020-07" db="EMBL/GenBank/DDBJ databases">
        <title>Huge and variable diversity of episymbiotic CPR bacteria and DPANN archaea in groundwater ecosystems.</title>
        <authorList>
            <person name="He C.Y."/>
            <person name="Keren R."/>
            <person name="Whittaker M."/>
            <person name="Farag I.F."/>
            <person name="Doudna J."/>
            <person name="Cate J.H.D."/>
            <person name="Banfield J.F."/>
        </authorList>
    </citation>
    <scope>NUCLEOTIDE SEQUENCE</scope>
    <source>
        <strain evidence="1">NC_groundwater_1664_Pr3_B-0.1um_52_9</strain>
    </source>
</reference>
<dbReference type="EMBL" id="JACRDE010000126">
    <property type="protein sequence ID" value="MBI5248691.1"/>
    <property type="molecule type" value="Genomic_DNA"/>
</dbReference>
<sequence>MPRCFVIQPFDKGRFDKRYEDVFAPAIREAGLEPYRVDRDPGVTIPIEEIQSGIESSESCLAEISTDNPNVWFELGYAIARQREVVLVCSEERQSHFPFDVQHRSIIRYSTESTRDFEQLQDQITTKLKAVIDKKERLGQLAKMPSVARVEGLEQYEIAVLVTVAQQIDDPDDGILPYRVRQDMENAGFTKIATTLGLKALLDKEMLAKSQDHDYDGSAFLVYKVTDKGMTWLFANQNMLTLKQETPPPPKEEDIPF</sequence>